<dbReference type="Gene3D" id="2.60.120.10">
    <property type="entry name" value="Jelly Rolls"/>
    <property type="match status" value="1"/>
</dbReference>
<evidence type="ECO:0000256" key="2">
    <source>
        <dbReference type="ARBA" id="ARBA00023125"/>
    </source>
</evidence>
<feature type="domain" description="HTH crp-type" evidence="5">
    <location>
        <begin position="131"/>
        <end position="205"/>
    </location>
</feature>
<keyword evidence="2" id="KW-0238">DNA-binding</keyword>
<dbReference type="InterPro" id="IPR018490">
    <property type="entry name" value="cNMP-bd_dom_sf"/>
</dbReference>
<organism evidence="6 7">
    <name type="scientific">Martelella alba</name>
    <dbReference type="NCBI Taxonomy" id="2590451"/>
    <lineage>
        <taxon>Bacteria</taxon>
        <taxon>Pseudomonadati</taxon>
        <taxon>Pseudomonadota</taxon>
        <taxon>Alphaproteobacteria</taxon>
        <taxon>Hyphomicrobiales</taxon>
        <taxon>Aurantimonadaceae</taxon>
        <taxon>Martelella</taxon>
    </lineage>
</organism>
<sequence length="218" mass="24354">MRHSPTLSDFLESEAGETLTQFFREQILPAGTMLRDDCGDQILIVRTGRLRVYLATQERELSLTYLLPGDAFSTHTRAQLSAQENSRILIAPRRLVERQLGHFPLLQEAIFRVLAATLSQSLTMIEDLAFHPVRGRLARYLLRQTSQQPDEQEAGIVIQLALSMEEIATLIGTTRQTASTELNAMVKDGVIARNGRSGLVILQPERLRLWAGEASNCG</sequence>
<dbReference type="Pfam" id="PF13545">
    <property type="entry name" value="HTH_Crp_2"/>
    <property type="match status" value="1"/>
</dbReference>
<dbReference type="InterPro" id="IPR014710">
    <property type="entry name" value="RmlC-like_jellyroll"/>
</dbReference>
<dbReference type="InterPro" id="IPR012318">
    <property type="entry name" value="HTH_CRP"/>
</dbReference>
<evidence type="ECO:0000259" key="4">
    <source>
        <dbReference type="PROSITE" id="PS50042"/>
    </source>
</evidence>
<protein>
    <submittedName>
        <fullName evidence="6">Crp/Fnr family transcriptional regulator</fullName>
    </submittedName>
</protein>
<evidence type="ECO:0000313" key="6">
    <source>
        <dbReference type="EMBL" id="TPW33141.1"/>
    </source>
</evidence>
<evidence type="ECO:0000256" key="3">
    <source>
        <dbReference type="ARBA" id="ARBA00023163"/>
    </source>
</evidence>
<dbReference type="CDD" id="cd00038">
    <property type="entry name" value="CAP_ED"/>
    <property type="match status" value="1"/>
</dbReference>
<dbReference type="GO" id="GO:0006355">
    <property type="term" value="P:regulation of DNA-templated transcription"/>
    <property type="evidence" value="ECO:0007669"/>
    <property type="project" value="InterPro"/>
</dbReference>
<dbReference type="GO" id="GO:0003677">
    <property type="term" value="F:DNA binding"/>
    <property type="evidence" value="ECO:0007669"/>
    <property type="project" value="UniProtKB-KW"/>
</dbReference>
<evidence type="ECO:0000313" key="7">
    <source>
        <dbReference type="Proteomes" id="UP000318801"/>
    </source>
</evidence>
<keyword evidence="1" id="KW-0805">Transcription regulation</keyword>
<dbReference type="PROSITE" id="PS51063">
    <property type="entry name" value="HTH_CRP_2"/>
    <property type="match status" value="1"/>
</dbReference>
<dbReference type="Proteomes" id="UP000318801">
    <property type="component" value="Unassembled WGS sequence"/>
</dbReference>
<dbReference type="AlphaFoldDB" id="A0A506UIH9"/>
<dbReference type="SMART" id="SM00419">
    <property type="entry name" value="HTH_CRP"/>
    <property type="match status" value="1"/>
</dbReference>
<reference evidence="6 7" key="1">
    <citation type="submission" date="2019-06" db="EMBL/GenBank/DDBJ databases">
        <authorList>
            <person name="Li M."/>
        </authorList>
    </citation>
    <scope>NUCLEOTIDE SEQUENCE [LARGE SCALE GENOMIC DNA]</scope>
    <source>
        <strain evidence="6 7">BGMRC2036</strain>
    </source>
</reference>
<keyword evidence="3" id="KW-0804">Transcription</keyword>
<dbReference type="SUPFAM" id="SSF51206">
    <property type="entry name" value="cAMP-binding domain-like"/>
    <property type="match status" value="1"/>
</dbReference>
<accession>A0A506UIH9</accession>
<feature type="domain" description="Cyclic nucleotide-binding" evidence="4">
    <location>
        <begin position="35"/>
        <end position="73"/>
    </location>
</feature>
<keyword evidence="7" id="KW-1185">Reference proteome</keyword>
<dbReference type="InterPro" id="IPR036390">
    <property type="entry name" value="WH_DNA-bd_sf"/>
</dbReference>
<dbReference type="PROSITE" id="PS50042">
    <property type="entry name" value="CNMP_BINDING_3"/>
    <property type="match status" value="1"/>
</dbReference>
<comment type="caution">
    <text evidence="6">The sequence shown here is derived from an EMBL/GenBank/DDBJ whole genome shotgun (WGS) entry which is preliminary data.</text>
</comment>
<gene>
    <name evidence="6" type="ORF">FJU08_00815</name>
</gene>
<dbReference type="SUPFAM" id="SSF46785">
    <property type="entry name" value="Winged helix' DNA-binding domain"/>
    <property type="match status" value="1"/>
</dbReference>
<dbReference type="EMBL" id="VHLG01000001">
    <property type="protein sequence ID" value="TPW33141.1"/>
    <property type="molecule type" value="Genomic_DNA"/>
</dbReference>
<proteinExistence type="predicted"/>
<evidence type="ECO:0000256" key="1">
    <source>
        <dbReference type="ARBA" id="ARBA00023015"/>
    </source>
</evidence>
<dbReference type="InterPro" id="IPR036388">
    <property type="entry name" value="WH-like_DNA-bd_sf"/>
</dbReference>
<dbReference type="OrthoDB" id="7263823at2"/>
<name>A0A506UIH9_9HYPH</name>
<dbReference type="InterPro" id="IPR000595">
    <property type="entry name" value="cNMP-bd_dom"/>
</dbReference>
<dbReference type="Gene3D" id="1.10.10.10">
    <property type="entry name" value="Winged helix-like DNA-binding domain superfamily/Winged helix DNA-binding domain"/>
    <property type="match status" value="1"/>
</dbReference>
<evidence type="ECO:0000259" key="5">
    <source>
        <dbReference type="PROSITE" id="PS51063"/>
    </source>
</evidence>